<dbReference type="InterPro" id="IPR050367">
    <property type="entry name" value="APC_superfamily"/>
</dbReference>
<keyword evidence="4 5" id="KW-0472">Membrane</keyword>
<comment type="subcellular location">
    <subcellularLocation>
        <location evidence="1">Membrane</location>
        <topology evidence="1">Multi-pass membrane protein</topology>
    </subcellularLocation>
</comment>
<keyword evidence="2 5" id="KW-0812">Transmembrane</keyword>
<keyword evidence="3 5" id="KW-1133">Transmembrane helix</keyword>
<feature type="domain" description="Amino acid permease/ SLC12A" evidence="6">
    <location>
        <begin position="33"/>
        <end position="475"/>
    </location>
</feature>
<feature type="transmembrane region" description="Helical" evidence="5">
    <location>
        <begin position="251"/>
        <end position="271"/>
    </location>
</feature>
<dbReference type="PIRSF" id="PIRSF006060">
    <property type="entry name" value="AA_transporter"/>
    <property type="match status" value="1"/>
</dbReference>
<evidence type="ECO:0000256" key="5">
    <source>
        <dbReference type="SAM" id="Phobius"/>
    </source>
</evidence>
<organism evidence="7 8">
    <name type="scientific">Pseudoclavibacter caeni</name>
    <dbReference type="NCBI Taxonomy" id="908846"/>
    <lineage>
        <taxon>Bacteria</taxon>
        <taxon>Bacillati</taxon>
        <taxon>Actinomycetota</taxon>
        <taxon>Actinomycetes</taxon>
        <taxon>Micrococcales</taxon>
        <taxon>Microbacteriaceae</taxon>
        <taxon>Pseudoclavibacter</taxon>
    </lineage>
</organism>
<dbReference type="Proteomes" id="UP000481339">
    <property type="component" value="Unassembled WGS sequence"/>
</dbReference>
<evidence type="ECO:0000259" key="6">
    <source>
        <dbReference type="Pfam" id="PF00324"/>
    </source>
</evidence>
<name>A0A7C8BPB4_9MICO</name>
<evidence type="ECO:0000256" key="4">
    <source>
        <dbReference type="ARBA" id="ARBA00023136"/>
    </source>
</evidence>
<dbReference type="EMBL" id="WBKA01000001">
    <property type="protein sequence ID" value="KAB1633671.1"/>
    <property type="molecule type" value="Genomic_DNA"/>
</dbReference>
<protein>
    <submittedName>
        <fullName evidence="7">APC family permease</fullName>
    </submittedName>
</protein>
<dbReference type="InterPro" id="IPR001734">
    <property type="entry name" value="Na/solute_symporter"/>
</dbReference>
<feature type="transmembrane region" description="Helical" evidence="5">
    <location>
        <begin position="149"/>
        <end position="165"/>
    </location>
</feature>
<feature type="transmembrane region" description="Helical" evidence="5">
    <location>
        <begin position="305"/>
        <end position="325"/>
    </location>
</feature>
<evidence type="ECO:0000313" key="7">
    <source>
        <dbReference type="EMBL" id="KAB1633671.1"/>
    </source>
</evidence>
<dbReference type="PANTHER" id="PTHR42770:SF16">
    <property type="entry name" value="AMINO ACID PERMEASE"/>
    <property type="match status" value="1"/>
</dbReference>
<feature type="transmembrane region" description="Helical" evidence="5">
    <location>
        <begin position="177"/>
        <end position="199"/>
    </location>
</feature>
<evidence type="ECO:0000256" key="3">
    <source>
        <dbReference type="ARBA" id="ARBA00022989"/>
    </source>
</evidence>
<evidence type="ECO:0000313" key="8">
    <source>
        <dbReference type="Proteomes" id="UP000481339"/>
    </source>
</evidence>
<comment type="caution">
    <text evidence="7">The sequence shown here is derived from an EMBL/GenBank/DDBJ whole genome shotgun (WGS) entry which is preliminary data.</text>
</comment>
<dbReference type="RefSeq" id="WP_158035490.1">
    <property type="nucleotide sequence ID" value="NZ_BAAAZV010000018.1"/>
</dbReference>
<feature type="transmembrane region" description="Helical" evidence="5">
    <location>
        <begin position="421"/>
        <end position="443"/>
    </location>
</feature>
<accession>A0A7C8BPB4</accession>
<proteinExistence type="predicted"/>
<dbReference type="Pfam" id="PF00324">
    <property type="entry name" value="AA_permease"/>
    <property type="match status" value="1"/>
</dbReference>
<dbReference type="GO" id="GO:0022857">
    <property type="term" value="F:transmembrane transporter activity"/>
    <property type="evidence" value="ECO:0007669"/>
    <property type="project" value="InterPro"/>
</dbReference>
<reference evidence="7 8" key="1">
    <citation type="submission" date="2019-09" db="EMBL/GenBank/DDBJ databases">
        <title>Phylogeny of genus Pseudoclavibacter and closely related genus.</title>
        <authorList>
            <person name="Li Y."/>
        </authorList>
    </citation>
    <scope>NUCLEOTIDE SEQUENCE [LARGE SCALE GENOMIC DNA]</scope>
    <source>
        <strain evidence="7 8">JCM 16921</strain>
    </source>
</reference>
<dbReference type="AlphaFoldDB" id="A0A7C8BPB4"/>
<evidence type="ECO:0000256" key="2">
    <source>
        <dbReference type="ARBA" id="ARBA00022692"/>
    </source>
</evidence>
<feature type="transmembrane region" description="Helical" evidence="5">
    <location>
        <begin position="219"/>
        <end position="239"/>
    </location>
</feature>
<feature type="transmembrane region" description="Helical" evidence="5">
    <location>
        <begin position="382"/>
        <end position="409"/>
    </location>
</feature>
<dbReference type="Gene3D" id="1.20.1740.10">
    <property type="entry name" value="Amino acid/polyamine transporter I"/>
    <property type="match status" value="1"/>
</dbReference>
<feature type="transmembrane region" description="Helical" evidence="5">
    <location>
        <begin position="32"/>
        <end position="53"/>
    </location>
</feature>
<dbReference type="PANTHER" id="PTHR42770">
    <property type="entry name" value="AMINO ACID TRANSPORTER-RELATED"/>
    <property type="match status" value="1"/>
</dbReference>
<dbReference type="GO" id="GO:0016020">
    <property type="term" value="C:membrane"/>
    <property type="evidence" value="ECO:0007669"/>
    <property type="project" value="UniProtKB-SubCell"/>
</dbReference>
<dbReference type="OrthoDB" id="137613at2"/>
<dbReference type="PROSITE" id="PS50283">
    <property type="entry name" value="NA_SOLUT_SYMP_3"/>
    <property type="match status" value="1"/>
</dbReference>
<feature type="transmembrane region" description="Helical" evidence="5">
    <location>
        <begin position="65"/>
        <end position="84"/>
    </location>
</feature>
<evidence type="ECO:0000256" key="1">
    <source>
        <dbReference type="ARBA" id="ARBA00004141"/>
    </source>
</evidence>
<keyword evidence="8" id="KW-1185">Reference proteome</keyword>
<feature type="transmembrane region" description="Helical" evidence="5">
    <location>
        <begin position="455"/>
        <end position="477"/>
    </location>
</feature>
<feature type="transmembrane region" description="Helical" evidence="5">
    <location>
        <begin position="105"/>
        <end position="129"/>
    </location>
</feature>
<feature type="transmembrane region" description="Helical" evidence="5">
    <location>
        <begin position="355"/>
        <end position="376"/>
    </location>
</feature>
<dbReference type="InterPro" id="IPR004841">
    <property type="entry name" value="AA-permease/SLC12A_dom"/>
</dbReference>
<sequence length="491" mass="50967">MSTAQPVDSGLHGLMDYAEVDRTLNRGLGVGSILFMVVAAAAPMSVVAGSMPVLIGVSDSTGMPVYYLMSTLVLILFSVGYVSMSKYVRNAGAFYSYVQAGLGRMVGVGASALAVLAYLALNIGVYAYFGIAGANLVESLTGGAVDLPWWLFSLVCVAVVAVLGYRDITLSSKVLGLVLVAETLIVLVMDFAVIGAGGADGLSLESLSPMHLTDAGAPLGIMFAILGFIGFEATAVFRHEARDPDRTIPRATYLSAAVIGLFYTFSAWAIINGVGGANAVAMAVDDPEGFVLNIGATYLGDGFSLLMQIFLVSSTFACALAFHNVMTRYGFSLARNGILPQRLSQVHAVHKSPSAASVAVSVASLIAMVAVALSGLDPLADVYTPAVGLATLAYIVLMALTSISVVAFFARDASRRETFGVGRSIIAPLLSAVAFVVLTVLVTANIELLVGDLTVGLAVIAATAFAFLIGMTVAVLLRTRRAAVYEGLLDI</sequence>
<gene>
    <name evidence="7" type="ORF">F8O02_01725</name>
</gene>